<dbReference type="OrthoDB" id="181599at2157"/>
<reference evidence="1 2" key="1">
    <citation type="submission" date="2018-01" db="EMBL/GenBank/DDBJ databases">
        <title>Complete genome sequence of Salinigranum rubrum GX10T, an extremely halophilic archaeon isolated from a marine solar saltern.</title>
        <authorList>
            <person name="Han S."/>
        </authorList>
    </citation>
    <scope>NUCLEOTIDE SEQUENCE [LARGE SCALE GENOMIC DNA]</scope>
    <source>
        <strain evidence="1 2">GX10</strain>
    </source>
</reference>
<dbReference type="EMBL" id="CP026309">
    <property type="protein sequence ID" value="AUV80270.1"/>
    <property type="molecule type" value="Genomic_DNA"/>
</dbReference>
<dbReference type="RefSeq" id="WP_103423778.1">
    <property type="nucleotide sequence ID" value="NZ_CP026309.1"/>
</dbReference>
<evidence type="ECO:0000313" key="1">
    <source>
        <dbReference type="EMBL" id="AUV80270.1"/>
    </source>
</evidence>
<organism evidence="1 2">
    <name type="scientific">Salinigranum rubrum</name>
    <dbReference type="NCBI Taxonomy" id="755307"/>
    <lineage>
        <taxon>Archaea</taxon>
        <taxon>Methanobacteriati</taxon>
        <taxon>Methanobacteriota</taxon>
        <taxon>Stenosarchaea group</taxon>
        <taxon>Halobacteria</taxon>
        <taxon>Halobacteriales</taxon>
        <taxon>Haloferacaceae</taxon>
        <taxon>Salinigranum</taxon>
    </lineage>
</organism>
<dbReference type="Proteomes" id="UP000236584">
    <property type="component" value="Chromosome"/>
</dbReference>
<evidence type="ECO:0000313" key="2">
    <source>
        <dbReference type="Proteomes" id="UP000236584"/>
    </source>
</evidence>
<gene>
    <name evidence="1" type="ORF">C2R22_00160</name>
</gene>
<dbReference type="KEGG" id="srub:C2R22_00160"/>
<dbReference type="Pfam" id="PF07070">
    <property type="entry name" value="Spo0M"/>
    <property type="match status" value="1"/>
</dbReference>
<dbReference type="PANTHER" id="PTHR40053:SF1">
    <property type="entry name" value="SPORULATION-CONTROL PROTEIN SPO0M"/>
    <property type="match status" value="1"/>
</dbReference>
<dbReference type="AlphaFoldDB" id="A0A2I8VEB4"/>
<proteinExistence type="predicted"/>
<keyword evidence="2" id="KW-1185">Reference proteome</keyword>
<dbReference type="GeneID" id="35590455"/>
<dbReference type="InterPro" id="IPR009776">
    <property type="entry name" value="Spore_0_M"/>
</dbReference>
<protein>
    <submittedName>
        <fullName evidence="1">SpoOM family protein</fullName>
    </submittedName>
</protein>
<dbReference type="PANTHER" id="PTHR40053">
    <property type="entry name" value="SPORULATION-CONTROL PROTEIN SPO0M"/>
    <property type="match status" value="1"/>
</dbReference>
<accession>A0A2I8VEB4</accession>
<name>A0A2I8VEB4_9EURY</name>
<sequence length="245" mass="26705">MKKVLASVGIGNATVDTVLASSTVEPGQSVDVEIHIEGGSAEQTVDAIELEVETRCATDDGYTEVDVGRLRLSDGFTIEPGRSDVRTATIDIPYATPVTLGRVEVWVETELDISMAVDPEDRDHLDVQPTPRMRAVFDAMDELGFSFRSAECQIDRSGRYASGRAFVQEFEFHAADGPFRGRVDEVELVFDPAADALTVFVEVDRRAGVLSELADTDERTTSIRVDSTDVAAIRDRLEATIDGFA</sequence>